<sequence>MMIATVTRALLAAAAGEVAAGLHTHDDQGGVPHLNKHAGRVFVGMSGLIGYTGQYSYEVMHGTACGAAGIYAWSSGQSSNYGQGYNVDVDGCMTVCSSFLECAGFVLQESDCRCSFWKADYFSPYALNFQCHVKQVLPDCLRQNGLLLLCVRQRKIQRWPVGRQGCPSGASPIYDSTTCAQAASLFGL</sequence>
<name>A0ABN9X8E8_9DINO</name>
<dbReference type="Proteomes" id="UP001189429">
    <property type="component" value="Unassembled WGS sequence"/>
</dbReference>
<keyword evidence="3" id="KW-1185">Reference proteome</keyword>
<evidence type="ECO:0000313" key="2">
    <source>
        <dbReference type="EMBL" id="CAK0895733.1"/>
    </source>
</evidence>
<keyword evidence="1" id="KW-0732">Signal</keyword>
<feature type="signal peptide" evidence="1">
    <location>
        <begin position="1"/>
        <end position="20"/>
    </location>
</feature>
<evidence type="ECO:0000256" key="1">
    <source>
        <dbReference type="SAM" id="SignalP"/>
    </source>
</evidence>
<gene>
    <name evidence="2" type="ORF">PCOR1329_LOCUS74406</name>
</gene>
<evidence type="ECO:0008006" key="4">
    <source>
        <dbReference type="Google" id="ProtNLM"/>
    </source>
</evidence>
<comment type="caution">
    <text evidence="2">The sequence shown here is derived from an EMBL/GenBank/DDBJ whole genome shotgun (WGS) entry which is preliminary data.</text>
</comment>
<dbReference type="EMBL" id="CAUYUJ010020083">
    <property type="protein sequence ID" value="CAK0895733.1"/>
    <property type="molecule type" value="Genomic_DNA"/>
</dbReference>
<accession>A0ABN9X8E8</accession>
<evidence type="ECO:0000313" key="3">
    <source>
        <dbReference type="Proteomes" id="UP001189429"/>
    </source>
</evidence>
<protein>
    <recommendedName>
        <fullName evidence="4">Subtilisin</fullName>
    </recommendedName>
</protein>
<proteinExistence type="predicted"/>
<feature type="chain" id="PRO_5045745054" description="Subtilisin" evidence="1">
    <location>
        <begin position="21"/>
        <end position="188"/>
    </location>
</feature>
<organism evidence="2 3">
    <name type="scientific">Prorocentrum cordatum</name>
    <dbReference type="NCBI Taxonomy" id="2364126"/>
    <lineage>
        <taxon>Eukaryota</taxon>
        <taxon>Sar</taxon>
        <taxon>Alveolata</taxon>
        <taxon>Dinophyceae</taxon>
        <taxon>Prorocentrales</taxon>
        <taxon>Prorocentraceae</taxon>
        <taxon>Prorocentrum</taxon>
    </lineage>
</organism>
<reference evidence="2" key="1">
    <citation type="submission" date="2023-10" db="EMBL/GenBank/DDBJ databases">
        <authorList>
            <person name="Chen Y."/>
            <person name="Shah S."/>
            <person name="Dougan E. K."/>
            <person name="Thang M."/>
            <person name="Chan C."/>
        </authorList>
    </citation>
    <scope>NUCLEOTIDE SEQUENCE [LARGE SCALE GENOMIC DNA]</scope>
</reference>